<comment type="caution">
    <text evidence="1">The sequence shown here is derived from an EMBL/GenBank/DDBJ whole genome shotgun (WGS) entry which is preliminary data.</text>
</comment>
<dbReference type="Proteomes" id="UP000059074">
    <property type="component" value="Unassembled WGS sequence"/>
</dbReference>
<dbReference type="AlphaFoldDB" id="A0A120CTI6"/>
<keyword evidence="2" id="KW-1185">Reference proteome</keyword>
<name>A0A120CTI6_HYPSL</name>
<evidence type="ECO:0000313" key="1">
    <source>
        <dbReference type="EMBL" id="KWT64737.1"/>
    </source>
</evidence>
<reference evidence="1 2" key="1">
    <citation type="submission" date="2015-10" db="EMBL/GenBank/DDBJ databases">
        <title>Transcriptomic analysis of a linuron degrading triple-species bacterial consortium.</title>
        <authorList>
            <person name="Albers P."/>
        </authorList>
    </citation>
    <scope>NUCLEOTIDE SEQUENCE [LARGE SCALE GENOMIC DNA]</scope>
    <source>
        <strain evidence="1 2">WDL6</strain>
    </source>
</reference>
<protein>
    <submittedName>
        <fullName evidence="1">Uncharacterized protein</fullName>
    </submittedName>
</protein>
<accession>A0A120CTI6</accession>
<evidence type="ECO:0000313" key="2">
    <source>
        <dbReference type="Proteomes" id="UP000059074"/>
    </source>
</evidence>
<sequence length="40" mass="4649">MPDLILHNAKLRFELIGVVSTRRRASAKRYNRNAANRRIA</sequence>
<proteinExistence type="predicted"/>
<organism evidence="1 2">
    <name type="scientific">Hyphomicrobium sulfonivorans</name>
    <dbReference type="NCBI Taxonomy" id="121290"/>
    <lineage>
        <taxon>Bacteria</taxon>
        <taxon>Pseudomonadati</taxon>
        <taxon>Pseudomonadota</taxon>
        <taxon>Alphaproteobacteria</taxon>
        <taxon>Hyphomicrobiales</taxon>
        <taxon>Hyphomicrobiaceae</taxon>
        <taxon>Hyphomicrobium</taxon>
    </lineage>
</organism>
<gene>
    <name evidence="1" type="ORF">APY04_3141</name>
</gene>
<dbReference type="EMBL" id="LMTR01000088">
    <property type="protein sequence ID" value="KWT64737.1"/>
    <property type="molecule type" value="Genomic_DNA"/>
</dbReference>